<evidence type="ECO:0000313" key="5">
    <source>
        <dbReference type="Proteomes" id="UP000245591"/>
    </source>
</evidence>
<comment type="caution">
    <text evidence="4">The sequence shown here is derived from an EMBL/GenBank/DDBJ whole genome shotgun (WGS) entry which is preliminary data.</text>
</comment>
<feature type="compositionally biased region" description="Basic and acidic residues" evidence="2">
    <location>
        <begin position="129"/>
        <end position="139"/>
    </location>
</feature>
<dbReference type="PANTHER" id="PTHR31654">
    <property type="entry name" value="SECRETED BETA-GLUCOSIDASE ADG3-RELATED"/>
    <property type="match status" value="1"/>
</dbReference>
<name>A0A2U1IXH0_SMIAN</name>
<feature type="compositionally biased region" description="Pro residues" evidence="2">
    <location>
        <begin position="143"/>
        <end position="153"/>
    </location>
</feature>
<feature type="signal peptide" evidence="3">
    <location>
        <begin position="1"/>
        <end position="17"/>
    </location>
</feature>
<evidence type="ECO:0000256" key="1">
    <source>
        <dbReference type="ARBA" id="ARBA00010579"/>
    </source>
</evidence>
<dbReference type="PANTHER" id="PTHR31654:SF0">
    <property type="entry name" value="SECRETED BETA-GLUCOSIDASE ADG3-RELATED"/>
    <property type="match status" value="1"/>
</dbReference>
<organism evidence="4 5">
    <name type="scientific">Smittium angustum</name>
    <dbReference type="NCBI Taxonomy" id="133377"/>
    <lineage>
        <taxon>Eukaryota</taxon>
        <taxon>Fungi</taxon>
        <taxon>Fungi incertae sedis</taxon>
        <taxon>Zoopagomycota</taxon>
        <taxon>Kickxellomycotina</taxon>
        <taxon>Harpellomycetes</taxon>
        <taxon>Harpellales</taxon>
        <taxon>Legeriomycetaceae</taxon>
        <taxon>Smittium</taxon>
    </lineage>
</organism>
<evidence type="ECO:0000256" key="3">
    <source>
        <dbReference type="SAM" id="SignalP"/>
    </source>
</evidence>
<feature type="compositionally biased region" description="Polar residues" evidence="2">
    <location>
        <begin position="85"/>
        <end position="105"/>
    </location>
</feature>
<dbReference type="Pfam" id="PF03856">
    <property type="entry name" value="SUN"/>
    <property type="match status" value="1"/>
</dbReference>
<sequence length="418" mass="45924">MKVTHTLLFASVHYVFGVAVSTRDNYDILNGNQTHLVDESNPINHLSNMLVKNNQHHDPEVRDAKRQEKKLFIFCLDKRQDSELENNSQSKTETTSSNISGEQQGTSTSSTTSSDRNVLDNSTTPTADTHTEEHTDKPTETPVEPPASPPKEPPNNNFYTPEGACRFLWSFDNTDNVHPITTDKKNGGWAMSPDQGCFKGTWCPYACKPGYYSAQWDPNALLYNGPGSMNGGLYCDNNGVLQKPYPNKPYCVKGMSNAVIRNTLGQSVSACQTVYPGNEAMIIPSVAQPGGSVELNIVPSTYWLGTSSQFYVNLAGSDEGQCIWGNSDKPVGNWGPYIFGGGQAKDGITYVSVQYNPLYSEVGFDTKNTYNVEIKCIQGTCNFPPPNECKCEKGVCSMNNGCTVALRGEDSKVEFLLY</sequence>
<dbReference type="InterPro" id="IPR005556">
    <property type="entry name" value="SUN"/>
</dbReference>
<keyword evidence="5" id="KW-1185">Reference proteome</keyword>
<evidence type="ECO:0000256" key="2">
    <source>
        <dbReference type="SAM" id="MobiDB-lite"/>
    </source>
</evidence>
<feature type="region of interest" description="Disordered" evidence="2">
    <location>
        <begin position="83"/>
        <end position="159"/>
    </location>
</feature>
<comment type="similarity">
    <text evidence="1">Belongs to the SUN family.</text>
</comment>
<proteinExistence type="inferred from homology"/>
<reference evidence="4 5" key="1">
    <citation type="journal article" date="2018" name="MBio">
        <title>Comparative Genomics Reveals the Core Gene Toolbox for the Fungus-Insect Symbiosis.</title>
        <authorList>
            <person name="Wang Y."/>
            <person name="Stata M."/>
            <person name="Wang W."/>
            <person name="Stajich J.E."/>
            <person name="White M.M."/>
            <person name="Moncalvo J.M."/>
        </authorList>
    </citation>
    <scope>NUCLEOTIDE SEQUENCE [LARGE SCALE GENOMIC DNA]</scope>
    <source>
        <strain evidence="4 5">AUS-126-30</strain>
    </source>
</reference>
<keyword evidence="3" id="KW-0732">Signal</keyword>
<accession>A0A2U1IXH0</accession>
<dbReference type="Proteomes" id="UP000245591">
    <property type="component" value="Unassembled WGS sequence"/>
</dbReference>
<dbReference type="EMBL" id="MBFU01000813">
    <property type="protein sequence ID" value="PVZ97520.1"/>
    <property type="molecule type" value="Genomic_DNA"/>
</dbReference>
<dbReference type="AlphaFoldDB" id="A0A2U1IXH0"/>
<feature type="chain" id="PRO_5015749350" description="Secreted beta-glucosidase adg3" evidence="3">
    <location>
        <begin position="18"/>
        <end position="418"/>
    </location>
</feature>
<dbReference type="InterPro" id="IPR053088">
    <property type="entry name" value="Beta-glucosidase/SUN-like"/>
</dbReference>
<gene>
    <name evidence="4" type="ORF">BB558_006515</name>
</gene>
<feature type="compositionally biased region" description="Polar residues" evidence="2">
    <location>
        <begin position="115"/>
        <end position="128"/>
    </location>
</feature>
<evidence type="ECO:0008006" key="6">
    <source>
        <dbReference type="Google" id="ProtNLM"/>
    </source>
</evidence>
<protein>
    <recommendedName>
        <fullName evidence="6">Secreted beta-glucosidase adg3</fullName>
    </recommendedName>
</protein>
<evidence type="ECO:0000313" key="4">
    <source>
        <dbReference type="EMBL" id="PVZ97520.1"/>
    </source>
</evidence>